<comment type="caution">
    <text evidence="3">The sequence shown here is derived from an EMBL/GenBank/DDBJ whole genome shotgun (WGS) entry which is preliminary data.</text>
</comment>
<accession>A0AAV8WCZ9</accession>
<comment type="catalytic activity">
    <reaction evidence="1">
        <text>peroxynitrite = nitrate</text>
        <dbReference type="Rhea" id="RHEA:63116"/>
        <dbReference type="ChEBI" id="CHEBI:17632"/>
        <dbReference type="ChEBI" id="CHEBI:25941"/>
    </reaction>
    <physiologicalReaction direction="left-to-right" evidence="1">
        <dbReference type="Rhea" id="RHEA:63117"/>
    </physiologicalReaction>
</comment>
<keyword evidence="4" id="KW-1185">Reference proteome</keyword>
<dbReference type="CDD" id="cd07828">
    <property type="entry name" value="lipocalin_heme-bd-THAP4-like"/>
    <property type="match status" value="1"/>
</dbReference>
<reference evidence="3 4" key="1">
    <citation type="journal article" date="2023" name="Insect Mol. Biol.">
        <title>Genome sequencing provides insights into the evolution of gene families encoding plant cell wall-degrading enzymes in longhorned beetles.</title>
        <authorList>
            <person name="Shin N.R."/>
            <person name="Okamura Y."/>
            <person name="Kirsch R."/>
            <person name="Pauchet Y."/>
        </authorList>
    </citation>
    <scope>NUCLEOTIDE SEQUENCE [LARGE SCALE GENOMIC DNA]</scope>
    <source>
        <strain evidence="3">EAD_L_NR</strain>
    </source>
</reference>
<dbReference type="SUPFAM" id="SSF50814">
    <property type="entry name" value="Lipocalins"/>
    <property type="match status" value="1"/>
</dbReference>
<sequence length="162" mass="18525">MNVTKIHEKLKPLSWIIGEWRSVTAIVNYPTMKHPVSYTEKLSFVSHQGRPFLNYQSLTWNDLDNSPMHSESGFLHIDDDATSVALILAQAFGVVTIEEGEVKDNTINTTSSHVGHMRLVKHKVVSITRSYRLNEKGQLEYWSMLGTPRTPLTEHIFALYEK</sequence>
<proteinExistence type="predicted"/>
<dbReference type="InterPro" id="IPR045165">
    <property type="entry name" value="Nitrobindin"/>
</dbReference>
<organism evidence="3 4">
    <name type="scientific">Exocentrus adspersus</name>
    <dbReference type="NCBI Taxonomy" id="1586481"/>
    <lineage>
        <taxon>Eukaryota</taxon>
        <taxon>Metazoa</taxon>
        <taxon>Ecdysozoa</taxon>
        <taxon>Arthropoda</taxon>
        <taxon>Hexapoda</taxon>
        <taxon>Insecta</taxon>
        <taxon>Pterygota</taxon>
        <taxon>Neoptera</taxon>
        <taxon>Endopterygota</taxon>
        <taxon>Coleoptera</taxon>
        <taxon>Polyphaga</taxon>
        <taxon>Cucujiformia</taxon>
        <taxon>Chrysomeloidea</taxon>
        <taxon>Cerambycidae</taxon>
        <taxon>Lamiinae</taxon>
        <taxon>Acanthocinini</taxon>
        <taxon>Exocentrus</taxon>
    </lineage>
</organism>
<dbReference type="InterPro" id="IPR014878">
    <property type="entry name" value="THAP4-like_heme-bd"/>
</dbReference>
<dbReference type="PANTHER" id="PTHR15854:SF4">
    <property type="entry name" value="PEROXYNITRITE ISOMERASE THAP4"/>
    <property type="match status" value="1"/>
</dbReference>
<dbReference type="EMBL" id="JANEYG010000003">
    <property type="protein sequence ID" value="KAJ8924183.1"/>
    <property type="molecule type" value="Genomic_DNA"/>
</dbReference>
<dbReference type="AlphaFoldDB" id="A0AAV8WCZ9"/>
<evidence type="ECO:0000256" key="1">
    <source>
        <dbReference type="ARBA" id="ARBA00036993"/>
    </source>
</evidence>
<gene>
    <name evidence="3" type="ORF">NQ315_006974</name>
</gene>
<dbReference type="Pfam" id="PF08768">
    <property type="entry name" value="THAP4_heme-bd"/>
    <property type="match status" value="1"/>
</dbReference>
<dbReference type="Gene3D" id="2.40.128.20">
    <property type="match status" value="1"/>
</dbReference>
<feature type="domain" description="THAP4-like heme-binding" evidence="2">
    <location>
        <begin position="9"/>
        <end position="162"/>
    </location>
</feature>
<protein>
    <recommendedName>
        <fullName evidence="2">THAP4-like heme-binding domain-containing protein</fullName>
    </recommendedName>
</protein>
<evidence type="ECO:0000313" key="4">
    <source>
        <dbReference type="Proteomes" id="UP001159042"/>
    </source>
</evidence>
<dbReference type="Proteomes" id="UP001159042">
    <property type="component" value="Unassembled WGS sequence"/>
</dbReference>
<evidence type="ECO:0000313" key="3">
    <source>
        <dbReference type="EMBL" id="KAJ8924183.1"/>
    </source>
</evidence>
<dbReference type="PANTHER" id="PTHR15854">
    <property type="entry name" value="THAP4 PROTEIN"/>
    <property type="match status" value="1"/>
</dbReference>
<name>A0AAV8WCZ9_9CUCU</name>
<dbReference type="InterPro" id="IPR012674">
    <property type="entry name" value="Calycin"/>
</dbReference>
<evidence type="ECO:0000259" key="2">
    <source>
        <dbReference type="Pfam" id="PF08768"/>
    </source>
</evidence>